<evidence type="ECO:0000313" key="3">
    <source>
        <dbReference type="Proteomes" id="UP000663831"/>
    </source>
</evidence>
<name>A0A8H3D2Z6_9AGAM</name>
<proteinExistence type="predicted"/>
<dbReference type="Proteomes" id="UP000663831">
    <property type="component" value="Unassembled WGS sequence"/>
</dbReference>
<organism evidence="2 3">
    <name type="scientific">Rhizoctonia solani</name>
    <dbReference type="NCBI Taxonomy" id="456999"/>
    <lineage>
        <taxon>Eukaryota</taxon>
        <taxon>Fungi</taxon>
        <taxon>Dikarya</taxon>
        <taxon>Basidiomycota</taxon>
        <taxon>Agaricomycotina</taxon>
        <taxon>Agaricomycetes</taxon>
        <taxon>Cantharellales</taxon>
        <taxon>Ceratobasidiaceae</taxon>
        <taxon>Rhizoctonia</taxon>
    </lineage>
</organism>
<protein>
    <recommendedName>
        <fullName evidence="1">DUF6593 domain-containing protein</fullName>
    </recommendedName>
</protein>
<feature type="domain" description="DUF6593" evidence="1">
    <location>
        <begin position="10"/>
        <end position="145"/>
    </location>
</feature>
<accession>A0A8H3D2Z6</accession>
<dbReference type="Pfam" id="PF20236">
    <property type="entry name" value="DUF6593"/>
    <property type="match status" value="1"/>
</dbReference>
<reference evidence="2" key="1">
    <citation type="submission" date="2021-01" db="EMBL/GenBank/DDBJ databases">
        <authorList>
            <person name="Kaushik A."/>
        </authorList>
    </citation>
    <scope>NUCLEOTIDE SEQUENCE</scope>
    <source>
        <strain evidence="2">AG3-1AP</strain>
    </source>
</reference>
<dbReference type="AlphaFoldDB" id="A0A8H3D2Z6"/>
<sequence length="152" mass="17318">MNTFRLSRTSHTNTCLLDADGVVAYTISTPLRLGPSRTTIKRGDSIVIIASIKWGWFKRKSTITVHGQTMLVSEWFPRSNMLATICTTASGEKVKWRGTQQLNCIALETGVQLVTYERVRYHRFRRWESTLNVSPSAMGMIDELIGERHELE</sequence>
<evidence type="ECO:0000313" key="2">
    <source>
        <dbReference type="EMBL" id="CAE6507962.1"/>
    </source>
</evidence>
<dbReference type="EMBL" id="CAJMWV010005082">
    <property type="protein sequence ID" value="CAE6507962.1"/>
    <property type="molecule type" value="Genomic_DNA"/>
</dbReference>
<gene>
    <name evidence="2" type="ORF">RDB_LOCUS127609</name>
</gene>
<comment type="caution">
    <text evidence="2">The sequence shown here is derived from an EMBL/GenBank/DDBJ whole genome shotgun (WGS) entry which is preliminary data.</text>
</comment>
<evidence type="ECO:0000259" key="1">
    <source>
        <dbReference type="Pfam" id="PF20236"/>
    </source>
</evidence>
<dbReference type="InterPro" id="IPR046528">
    <property type="entry name" value="DUF6593"/>
</dbReference>